<keyword evidence="7" id="KW-0406">Ion transport</keyword>
<comment type="subunit">
    <text evidence="2">Homotrimer.</text>
</comment>
<proteinExistence type="predicted"/>
<dbReference type="PANTHER" id="PTHR34501:SF9">
    <property type="entry name" value="MAJOR OUTER MEMBRANE PROTEIN P.IA"/>
    <property type="match status" value="1"/>
</dbReference>
<keyword evidence="10" id="KW-0998">Cell outer membrane</keyword>
<keyword evidence="6 11" id="KW-0732">Signal</keyword>
<evidence type="ECO:0000259" key="12">
    <source>
        <dbReference type="Pfam" id="PF13609"/>
    </source>
</evidence>
<keyword evidence="9" id="KW-0472">Membrane</keyword>
<evidence type="ECO:0000256" key="10">
    <source>
        <dbReference type="ARBA" id="ARBA00023237"/>
    </source>
</evidence>
<keyword evidence="4" id="KW-1134">Transmembrane beta strand</keyword>
<organism evidence="13 14">
    <name type="scientific">Caballeronia jiangsuensis</name>
    <dbReference type="NCBI Taxonomy" id="1458357"/>
    <lineage>
        <taxon>Bacteria</taxon>
        <taxon>Pseudomonadati</taxon>
        <taxon>Pseudomonadota</taxon>
        <taxon>Betaproteobacteria</taxon>
        <taxon>Burkholderiales</taxon>
        <taxon>Burkholderiaceae</taxon>
        <taxon>Caballeronia</taxon>
    </lineage>
</organism>
<sequence length="360" mass="38178">MRKKAMAFLACALTGGAAHAQSSVTLYGAIDAGITYTSNQGGHSNTFFQSGVNNPDPWGLKGVEDLGGGTKALFKLEGYYNLGTGSMNGGGIFAHQAWVGIQNDNWGTVTAGNQYDFMLTSLASRRWGPMILYVSPFMTQAGPFSKLNAPGPFGMFDFDRTAGTVRMNNSVLYQSPVINGLTAGAMYGFGGQPGSFGLNSSQSFGIDYANGPLALDAAYTYQKYPTIANGSKGIRNYGFGGRYAIGKNFVDALYTNTANTDNGARIDVYEIGALFPIGAALNLHVEYQFMQGNKVLDENKAHQVGATLDYSISPRTGVYASVLYQHASGDGLANAYIIGMLGPSSSGNQTAVRVGLRTRF</sequence>
<evidence type="ECO:0000313" key="14">
    <source>
        <dbReference type="Proteomes" id="UP001629462"/>
    </source>
</evidence>
<feature type="domain" description="Porin" evidence="12">
    <location>
        <begin position="9"/>
        <end position="329"/>
    </location>
</feature>
<protein>
    <submittedName>
        <fullName evidence="13">Porin</fullName>
    </submittedName>
</protein>
<dbReference type="Proteomes" id="UP001629462">
    <property type="component" value="Unassembled WGS sequence"/>
</dbReference>
<comment type="caution">
    <text evidence="13">The sequence shown here is derived from an EMBL/GenBank/DDBJ whole genome shotgun (WGS) entry which is preliminary data.</text>
</comment>
<evidence type="ECO:0000313" key="13">
    <source>
        <dbReference type="EMBL" id="MFM0515901.1"/>
    </source>
</evidence>
<dbReference type="Pfam" id="PF13609">
    <property type="entry name" value="Porin_4"/>
    <property type="match status" value="1"/>
</dbReference>
<comment type="subcellular location">
    <subcellularLocation>
        <location evidence="1">Cell outer membrane</location>
        <topology evidence="1">Multi-pass membrane protein</topology>
    </subcellularLocation>
</comment>
<keyword evidence="8" id="KW-0626">Porin</keyword>
<evidence type="ECO:0000256" key="11">
    <source>
        <dbReference type="SAM" id="SignalP"/>
    </source>
</evidence>
<keyword evidence="14" id="KW-1185">Reference proteome</keyword>
<dbReference type="CDD" id="cd00342">
    <property type="entry name" value="gram_neg_porins"/>
    <property type="match status" value="1"/>
</dbReference>
<reference evidence="13 14" key="1">
    <citation type="journal article" date="2024" name="Chem. Sci.">
        <title>Discovery of megapolipeptins by genome mining of a Burkholderiales bacteria collection.</title>
        <authorList>
            <person name="Paulo B.S."/>
            <person name="Recchia M.J.J."/>
            <person name="Lee S."/>
            <person name="Fergusson C.H."/>
            <person name="Romanowski S.B."/>
            <person name="Hernandez A."/>
            <person name="Krull N."/>
            <person name="Liu D.Y."/>
            <person name="Cavanagh H."/>
            <person name="Bos A."/>
            <person name="Gray C.A."/>
            <person name="Murphy B.T."/>
            <person name="Linington R.G."/>
            <person name="Eustaquio A.S."/>
        </authorList>
    </citation>
    <scope>NUCLEOTIDE SEQUENCE [LARGE SCALE GENOMIC DNA]</scope>
    <source>
        <strain evidence="13 14">RL17-374-BIF-D</strain>
    </source>
</reference>
<dbReference type="InterPro" id="IPR050298">
    <property type="entry name" value="Gram-neg_bact_OMP"/>
</dbReference>
<evidence type="ECO:0000256" key="8">
    <source>
        <dbReference type="ARBA" id="ARBA00023114"/>
    </source>
</evidence>
<evidence type="ECO:0000256" key="1">
    <source>
        <dbReference type="ARBA" id="ARBA00004571"/>
    </source>
</evidence>
<evidence type="ECO:0000256" key="2">
    <source>
        <dbReference type="ARBA" id="ARBA00011233"/>
    </source>
</evidence>
<gene>
    <name evidence="13" type="ORF">PQR08_00610</name>
</gene>
<dbReference type="RefSeq" id="WP_250486872.1">
    <property type="nucleotide sequence ID" value="NZ_JAQQDB010000001.1"/>
</dbReference>
<dbReference type="PANTHER" id="PTHR34501">
    <property type="entry name" value="PROTEIN YDDL-RELATED"/>
    <property type="match status" value="1"/>
</dbReference>
<keyword evidence="3" id="KW-0813">Transport</keyword>
<dbReference type="InterPro" id="IPR023614">
    <property type="entry name" value="Porin_dom_sf"/>
</dbReference>
<keyword evidence="5" id="KW-0812">Transmembrane</keyword>
<feature type="chain" id="PRO_5046560299" evidence="11">
    <location>
        <begin position="21"/>
        <end position="360"/>
    </location>
</feature>
<evidence type="ECO:0000256" key="7">
    <source>
        <dbReference type="ARBA" id="ARBA00023065"/>
    </source>
</evidence>
<evidence type="ECO:0000256" key="5">
    <source>
        <dbReference type="ARBA" id="ARBA00022692"/>
    </source>
</evidence>
<evidence type="ECO:0000256" key="3">
    <source>
        <dbReference type="ARBA" id="ARBA00022448"/>
    </source>
</evidence>
<dbReference type="InterPro" id="IPR033900">
    <property type="entry name" value="Gram_neg_porin_domain"/>
</dbReference>
<name>A0ABW9CBF5_9BURK</name>
<evidence type="ECO:0000256" key="9">
    <source>
        <dbReference type="ARBA" id="ARBA00023136"/>
    </source>
</evidence>
<dbReference type="SUPFAM" id="SSF56935">
    <property type="entry name" value="Porins"/>
    <property type="match status" value="1"/>
</dbReference>
<accession>A0ABW9CBF5</accession>
<dbReference type="Gene3D" id="2.40.160.10">
    <property type="entry name" value="Porin"/>
    <property type="match status" value="1"/>
</dbReference>
<evidence type="ECO:0000256" key="4">
    <source>
        <dbReference type="ARBA" id="ARBA00022452"/>
    </source>
</evidence>
<feature type="signal peptide" evidence="11">
    <location>
        <begin position="1"/>
        <end position="20"/>
    </location>
</feature>
<dbReference type="EMBL" id="JAQQDB010000001">
    <property type="protein sequence ID" value="MFM0515901.1"/>
    <property type="molecule type" value="Genomic_DNA"/>
</dbReference>
<evidence type="ECO:0000256" key="6">
    <source>
        <dbReference type="ARBA" id="ARBA00022729"/>
    </source>
</evidence>